<dbReference type="OrthoDB" id="657291at2"/>
<evidence type="ECO:0000313" key="2">
    <source>
        <dbReference type="Proteomes" id="UP000184287"/>
    </source>
</evidence>
<dbReference type="InterPro" id="IPR043754">
    <property type="entry name" value="DUF5700"/>
</dbReference>
<sequence>MFINKSGILCLNRFSIVTLIVFLVTLGTPKITFAQTAVPLKNVDTAPIDLYLEIAEHIKKNGTLDEALVKKYFSHPIVSLFKHRPGFDSVKFLNNLKAVYSNKPIPTSQEDDDYLLMKKYFQNEVGIRKGLELVKQTNIGEMVRKRLKPFYPESINLDSIQLHFVYMFLDEGNGGLPGYVLNSALQTSYLDKKHIDIISAHEAYHTITNAVFTDRFKLLLGATPSDKITSDQNLLWYIQIVSEEGIADLIDKKIISSGKSPLVGEVNRLRENETVRAEKRIQQLDSLLADTNGNLNFLSLNDILENGGHIPGRFMAEKIEKANLLGKFIQHTGNPFQFLYLYNEAVKGQISLPRFSERSISNLKALEYKIQHL</sequence>
<organism evidence="1 2">
    <name type="scientific">Pedobacter caeni</name>
    <dbReference type="NCBI Taxonomy" id="288992"/>
    <lineage>
        <taxon>Bacteria</taxon>
        <taxon>Pseudomonadati</taxon>
        <taxon>Bacteroidota</taxon>
        <taxon>Sphingobacteriia</taxon>
        <taxon>Sphingobacteriales</taxon>
        <taxon>Sphingobacteriaceae</taxon>
        <taxon>Pedobacter</taxon>
    </lineage>
</organism>
<proteinExistence type="predicted"/>
<reference evidence="2" key="1">
    <citation type="submission" date="2016-11" db="EMBL/GenBank/DDBJ databases">
        <authorList>
            <person name="Varghese N."/>
            <person name="Submissions S."/>
        </authorList>
    </citation>
    <scope>NUCLEOTIDE SEQUENCE [LARGE SCALE GENOMIC DNA]</scope>
    <source>
        <strain evidence="2">DSM 16990</strain>
    </source>
</reference>
<dbReference type="AlphaFoldDB" id="A0A1M4ZXT7"/>
<dbReference type="EMBL" id="FQUQ01000002">
    <property type="protein sequence ID" value="SHF22860.1"/>
    <property type="molecule type" value="Genomic_DNA"/>
</dbReference>
<dbReference type="Pfam" id="PF18958">
    <property type="entry name" value="DUF5700"/>
    <property type="match status" value="1"/>
</dbReference>
<accession>A0A1M4ZXT7</accession>
<dbReference type="RefSeq" id="WP_143166756.1">
    <property type="nucleotide sequence ID" value="NZ_FQUQ01000002.1"/>
</dbReference>
<keyword evidence="2" id="KW-1185">Reference proteome</keyword>
<name>A0A1M4ZXT7_9SPHI</name>
<protein>
    <submittedName>
        <fullName evidence="1">Uncharacterized protein</fullName>
    </submittedName>
</protein>
<gene>
    <name evidence="1" type="ORF">SAMN04488522_102509</name>
</gene>
<evidence type="ECO:0000313" key="1">
    <source>
        <dbReference type="EMBL" id="SHF22860.1"/>
    </source>
</evidence>
<dbReference type="Proteomes" id="UP000184287">
    <property type="component" value="Unassembled WGS sequence"/>
</dbReference>